<reference evidence="3" key="1">
    <citation type="journal article" date="2019" name="Int. J. Syst. Evol. Microbiol.">
        <title>The Global Catalogue of Microorganisms (GCM) 10K type strain sequencing project: providing services to taxonomists for standard genome sequencing and annotation.</title>
        <authorList>
            <consortium name="The Broad Institute Genomics Platform"/>
            <consortium name="The Broad Institute Genome Sequencing Center for Infectious Disease"/>
            <person name="Wu L."/>
            <person name="Ma J."/>
        </authorList>
    </citation>
    <scope>NUCLEOTIDE SEQUENCE [LARGE SCALE GENOMIC DNA]</scope>
    <source>
        <strain evidence="3">YJ-61-S</strain>
    </source>
</reference>
<keyword evidence="1" id="KW-1133">Transmembrane helix</keyword>
<protein>
    <submittedName>
        <fullName evidence="2">Uncharacterized protein</fullName>
    </submittedName>
</protein>
<evidence type="ECO:0000313" key="2">
    <source>
        <dbReference type="EMBL" id="MFC4636478.1"/>
    </source>
</evidence>
<dbReference type="Proteomes" id="UP001596043">
    <property type="component" value="Unassembled WGS sequence"/>
</dbReference>
<evidence type="ECO:0000256" key="1">
    <source>
        <dbReference type="SAM" id="Phobius"/>
    </source>
</evidence>
<dbReference type="EMBL" id="JBHSFV010000020">
    <property type="protein sequence ID" value="MFC4636478.1"/>
    <property type="molecule type" value="Genomic_DNA"/>
</dbReference>
<keyword evidence="1" id="KW-0472">Membrane</keyword>
<feature type="transmembrane region" description="Helical" evidence="1">
    <location>
        <begin position="167"/>
        <end position="186"/>
    </location>
</feature>
<keyword evidence="1" id="KW-0812">Transmembrane</keyword>
<feature type="transmembrane region" description="Helical" evidence="1">
    <location>
        <begin position="134"/>
        <end position="155"/>
    </location>
</feature>
<organism evidence="2 3">
    <name type="scientific">Dokdonia ponticola</name>
    <dbReference type="NCBI Taxonomy" id="2041041"/>
    <lineage>
        <taxon>Bacteria</taxon>
        <taxon>Pseudomonadati</taxon>
        <taxon>Bacteroidota</taxon>
        <taxon>Flavobacteriia</taxon>
        <taxon>Flavobacteriales</taxon>
        <taxon>Flavobacteriaceae</taxon>
        <taxon>Dokdonia</taxon>
    </lineage>
</organism>
<accession>A0ABV9I2Y8</accession>
<sequence>MILGAVLIFTAPLSHMIFSKTNPKVDSYKKELVLAVLDVDNKITDNRCDLENNIIKKDRYLYNLDSLNTQKKNIIEQNEVALNLFIDKNRVFGWRTTRDFILGLGVRLPYLLLSFIVSFLIFKINTKEKSLKRYFFWLQISCYSISFYFMFWVFWTSQDFPLKTYRWIFVLFSIISSIATVYFISYKKAFQLKSSLIIEKLIVLVLTNDKYIERKKNKKRHLEETIESVDQIIS</sequence>
<feature type="transmembrane region" description="Helical" evidence="1">
    <location>
        <begin position="100"/>
        <end position="122"/>
    </location>
</feature>
<comment type="caution">
    <text evidence="2">The sequence shown here is derived from an EMBL/GenBank/DDBJ whole genome shotgun (WGS) entry which is preliminary data.</text>
</comment>
<dbReference type="RefSeq" id="WP_379982712.1">
    <property type="nucleotide sequence ID" value="NZ_JBHSFV010000020.1"/>
</dbReference>
<proteinExistence type="predicted"/>
<keyword evidence="3" id="KW-1185">Reference proteome</keyword>
<gene>
    <name evidence="2" type="ORF">ACFO3O_21410</name>
</gene>
<evidence type="ECO:0000313" key="3">
    <source>
        <dbReference type="Proteomes" id="UP001596043"/>
    </source>
</evidence>
<name>A0ABV9I2Y8_9FLAO</name>